<gene>
    <name evidence="1" type="ORF">FB45DRAFT_1141321</name>
</gene>
<evidence type="ECO:0000313" key="2">
    <source>
        <dbReference type="Proteomes" id="UP001221142"/>
    </source>
</evidence>
<name>A0AAD7FQX4_9AGAR</name>
<organism evidence="1 2">
    <name type="scientific">Roridomyces roridus</name>
    <dbReference type="NCBI Taxonomy" id="1738132"/>
    <lineage>
        <taxon>Eukaryota</taxon>
        <taxon>Fungi</taxon>
        <taxon>Dikarya</taxon>
        <taxon>Basidiomycota</taxon>
        <taxon>Agaricomycotina</taxon>
        <taxon>Agaricomycetes</taxon>
        <taxon>Agaricomycetidae</taxon>
        <taxon>Agaricales</taxon>
        <taxon>Marasmiineae</taxon>
        <taxon>Mycenaceae</taxon>
        <taxon>Roridomyces</taxon>
    </lineage>
</organism>
<protein>
    <submittedName>
        <fullName evidence="1">Uncharacterized protein</fullName>
    </submittedName>
</protein>
<accession>A0AAD7FQX4</accession>
<sequence length="293" mass="32703">MYWELELEALGLAQTPIPTTFDPAVPSSLYPANQLLFAPDFVDVPFPTPPALECGFGSPSSFDGGYQSPEDAGSYVCGYSCPTFQNEWTDVVYSYILDGLLHLYNICLLQYIETDGAQNRISIEKLKQQSHPNQTVSVRSLKTVLWTFKLRKEEASRSRRAYIRELERIEELLVLTGGKARRMSQRTKRTILGGVTGLPGTAPRGIAAGSTSNSVSYSQTMKCNLPSTGDGTSGHIDLDHRRQLVVWNGFKLEPNRHYAPSDLKERSASDFKQLGVQHAVLPKFSQRNHFNQI</sequence>
<dbReference type="EMBL" id="JARKIF010000007">
    <property type="protein sequence ID" value="KAJ7634403.1"/>
    <property type="molecule type" value="Genomic_DNA"/>
</dbReference>
<proteinExistence type="predicted"/>
<comment type="caution">
    <text evidence="1">The sequence shown here is derived from an EMBL/GenBank/DDBJ whole genome shotgun (WGS) entry which is preliminary data.</text>
</comment>
<reference evidence="1" key="1">
    <citation type="submission" date="2023-03" db="EMBL/GenBank/DDBJ databases">
        <title>Massive genome expansion in bonnet fungi (Mycena s.s.) driven by repeated elements and novel gene families across ecological guilds.</title>
        <authorList>
            <consortium name="Lawrence Berkeley National Laboratory"/>
            <person name="Harder C.B."/>
            <person name="Miyauchi S."/>
            <person name="Viragh M."/>
            <person name="Kuo A."/>
            <person name="Thoen E."/>
            <person name="Andreopoulos B."/>
            <person name="Lu D."/>
            <person name="Skrede I."/>
            <person name="Drula E."/>
            <person name="Henrissat B."/>
            <person name="Morin E."/>
            <person name="Kohler A."/>
            <person name="Barry K."/>
            <person name="LaButti K."/>
            <person name="Morin E."/>
            <person name="Salamov A."/>
            <person name="Lipzen A."/>
            <person name="Mereny Z."/>
            <person name="Hegedus B."/>
            <person name="Baldrian P."/>
            <person name="Stursova M."/>
            <person name="Weitz H."/>
            <person name="Taylor A."/>
            <person name="Grigoriev I.V."/>
            <person name="Nagy L.G."/>
            <person name="Martin F."/>
            <person name="Kauserud H."/>
        </authorList>
    </citation>
    <scope>NUCLEOTIDE SEQUENCE</scope>
    <source>
        <strain evidence="1">9284</strain>
    </source>
</reference>
<evidence type="ECO:0000313" key="1">
    <source>
        <dbReference type="EMBL" id="KAJ7634403.1"/>
    </source>
</evidence>
<dbReference type="Proteomes" id="UP001221142">
    <property type="component" value="Unassembled WGS sequence"/>
</dbReference>
<dbReference type="AlphaFoldDB" id="A0AAD7FQX4"/>
<keyword evidence="2" id="KW-1185">Reference proteome</keyword>